<evidence type="ECO:0000313" key="3">
    <source>
        <dbReference type="Proteomes" id="UP000219602"/>
    </source>
</evidence>
<feature type="compositionally biased region" description="Low complexity" evidence="1">
    <location>
        <begin position="143"/>
        <end position="154"/>
    </location>
</feature>
<feature type="compositionally biased region" description="Polar residues" evidence="1">
    <location>
        <begin position="121"/>
        <end position="142"/>
    </location>
</feature>
<proteinExistence type="predicted"/>
<name>A0A2H3G5M2_FUSOX</name>
<dbReference type="EMBL" id="MABQ02000020">
    <property type="protein sequence ID" value="PCD20169.1"/>
    <property type="molecule type" value="Genomic_DNA"/>
</dbReference>
<gene>
    <name evidence="2" type="ORF">AU210_016135</name>
</gene>
<evidence type="ECO:0000313" key="2">
    <source>
        <dbReference type="EMBL" id="PCD20169.1"/>
    </source>
</evidence>
<dbReference type="STRING" id="327505.A0A2H3G5M2"/>
<accession>A0A2H3G5M2</accession>
<organism evidence="2 3">
    <name type="scientific">Fusarium oxysporum f. sp. radicis-cucumerinum</name>
    <dbReference type="NCBI Taxonomy" id="327505"/>
    <lineage>
        <taxon>Eukaryota</taxon>
        <taxon>Fungi</taxon>
        <taxon>Dikarya</taxon>
        <taxon>Ascomycota</taxon>
        <taxon>Pezizomycotina</taxon>
        <taxon>Sordariomycetes</taxon>
        <taxon>Hypocreomycetidae</taxon>
        <taxon>Hypocreales</taxon>
        <taxon>Nectriaceae</taxon>
        <taxon>Fusarium</taxon>
        <taxon>Fusarium oxysporum species complex</taxon>
    </lineage>
</organism>
<protein>
    <submittedName>
        <fullName evidence="2">Uncharacterized protein</fullName>
    </submittedName>
</protein>
<reference evidence="2 3" key="2">
    <citation type="journal article" date="2017" name="Sci. Rep.">
        <title>A mobile pathogenicity chromosome in Fusarium oxysporum for infection of multiple cucurbit species.</title>
        <authorList>
            <person name="van Dam P."/>
            <person name="Fokkens L."/>
            <person name="Ayukawa Y."/>
            <person name="van der Gragt M."/>
            <person name="Ter Horst A."/>
            <person name="Brankovics B."/>
            <person name="Houterman P.M."/>
            <person name="Arie T."/>
            <person name="Rep M."/>
        </authorList>
    </citation>
    <scope>NUCLEOTIDE SEQUENCE [LARGE SCALE GENOMIC DNA]</scope>
    <source>
        <strain evidence="2 3">Forc016</strain>
    </source>
</reference>
<reference evidence="2 3" key="1">
    <citation type="journal article" date="2016" name="Environ. Microbiol.">
        <title>Effector profiles distinguish formae speciales of Fusarium oxysporum.</title>
        <authorList>
            <person name="van Dam P."/>
            <person name="Fokkens L."/>
            <person name="Schmidt S.M."/>
            <person name="Linmans J.H."/>
            <person name="Kistler H.C."/>
            <person name="Ma L.J."/>
            <person name="Rep M."/>
        </authorList>
    </citation>
    <scope>NUCLEOTIDE SEQUENCE [LARGE SCALE GENOMIC DNA]</scope>
    <source>
        <strain evidence="2 3">Forc016</strain>
    </source>
</reference>
<comment type="caution">
    <text evidence="2">The sequence shown here is derived from an EMBL/GenBank/DDBJ whole genome shotgun (WGS) entry which is preliminary data.</text>
</comment>
<dbReference type="Proteomes" id="UP000219602">
    <property type="component" value="Unassembled WGS sequence"/>
</dbReference>
<evidence type="ECO:0000256" key="1">
    <source>
        <dbReference type="SAM" id="MobiDB-lite"/>
    </source>
</evidence>
<feature type="region of interest" description="Disordered" evidence="1">
    <location>
        <begin position="119"/>
        <end position="155"/>
    </location>
</feature>
<feature type="region of interest" description="Disordered" evidence="1">
    <location>
        <begin position="84"/>
        <end position="105"/>
    </location>
</feature>
<sequence length="1333" mass="150575">MGRRALTAQEKAERQRQRQEALRAKQTLELARECALDPHLRVVVDRALPASTASQTITAAIVRPHANEDDSSVDLLARETYAALRSSEPPNSPGQSTAQYDGESHSSPLIAELSALAIGDDTSTPPGAATQDPTDFNTRGLFTSSSSDVTSTSSGDPVLDGFLRSIYEQETAGGADFLCAQSGVYDKVFRSFFARECECPRSCEVAEPGHTHTLQERTEYIQRSLPPLPSVFAGLGAQTHDGHRASFSRWDSFLSDRPQEPLSFRKTQASLSPKSVTITRQWDVDSIWFGAKSLSAIRSPNQFRLSFFPPHKSNISTNQVIQPHGLDLAHTRHASIGSFSTGNVRFSVFVFFPNGSHSSAPASTNSLSLDRFRDLYDDIIIPAAHESLPDHIQQEIPSSYDLVYAKSRAYQERPGAGRWAADDESRTFRLAYSVPAECLSRFWSSIVQKANLHRIQTRRGKTIAYYQNPRLLFQAHDLKNVFAQPNLQESLILFRDAILAGLDPEQLDLHSCWLDVGMRDHVSRQHHHDGQAPSQNDPYSHHEPWTLLWKSACCRHLHRRLGDIAPEASLDARYYRSCLLRDAGTYYAKAKPTRSSNPGHPEARAPGIIRAKAYDCKKELFGVMFSDYKLFSSGSLPLLALDEGMLKDLAGMGQNCQRAFAPQLTRSHIMRAWDANKRHLRAISSARRCPNFGIRKEVTFRLDVILTMLADGVFQPGQSPHTGPMTQEIPLDPASTTQHYPYWIVPTSVIKDFISTQAARFILPLDDIFREVTNKTAECNSSSSSLDPVRQILAFYTAQLFCRLLIYALNDEDEEQNFDNWIWRSVWWVRPRGRRSSVSERRGLGLGALIESTGMLWIPQSHIDWHRGHLSLEVLVQLYIARSPLQARLTHQPNVQVLTATHIAVERLFQQWLRDAQLSHNMGCPEKAKEYANKAMALAVEETSRAYYQHFLAKLASYWDRVRDKVGRQSLPALSRLQQAQDESAADIGRIPSAQTIHAIYDEAWAEYTQATSAGGDLPEQGAEGHMPDELPCWMSTRQRLPPKDSWSDFVFGVLFHHPNAQPKWSQLYFLQLYRSFRELWDSASVWAGQFDRHFGIQIGHYIRVMFNTDRSKEVGTNRGEGTWYHGRPPFFQIQFWAPYFSPPQRQKGIPLSSVYHRREYPDGLSPSTPSTIPTTRDFQAINELAWEHWVKVVGNIDSMRSAGHSYIRRQCRPALLYVSLLSGPTWGPDGDINFIQPWSVERQCAHEYGEEDVFRIPIMDKHIPKHMLESIVSQPTIFLPTRENVVGFLKTIESLPGHSASFTARLGWTRRRLDNNGDQYDSDASGAVLTPD</sequence>